<geneLocation type="mitochondrion" evidence="9"/>
<dbReference type="GO" id="GO:0031966">
    <property type="term" value="C:mitochondrial membrane"/>
    <property type="evidence" value="ECO:0007669"/>
    <property type="project" value="UniProtKB-SubCell"/>
</dbReference>
<comment type="function">
    <text evidence="7">Core subunit of the mitochondrial membrane respiratory chain NADH dehydrogenase (Complex I) which catalyzes electron transfer from NADH through the respiratory chain, using ubiquinone as an electron acceptor. Essential for the catalytic activity and assembly of complex I.</text>
</comment>
<sequence length="486" mass="55493">MFNSFISVLIIIPLCGIFLLFFIHETNAVAIKMTALVFSLITFFYSLFLWILFDHSTARFQFTEYVEWLWSYNLYFFIGVDGISLLFILLTTLLIPLCILSSWSSVKKSIKEYYSYFLLMESLLICVFSSLDLIIFFIFFESILIPMYLIIGFWGSRTRKIKAGFQFFLYTLIGSVLMLLAIFVIYFETGTTDYQLVSNFTFSDRRQILLWLAFFMSFAIKVPMMPFHIWLPEAHVEAPTSGSVILAGVLLKMGTYGLLRFSIALFPQGSFYFTPLVYTMSVIAVIYTSLTTLRQIDLKKIIAYSSVAHMGFVTIGLFSLNVQGLEGSIVIMLSHGFVSSALFLCIGVLYERHHTRLIKYYTGVAQIIPLFSIFFFFFSMANLGFPGTSSFVGEFLTLVGVFESNTCVTFLAATGMVLGAAYSLWLCNRILFGKLNTEYISQYTEINRREFAMLIPLAFCTLFFGVYPELILDSLHMSVTNILTKI</sequence>
<feature type="transmembrane region" description="Helical" evidence="7">
    <location>
        <begin position="302"/>
        <end position="322"/>
    </location>
</feature>
<gene>
    <name evidence="9" type="primary">nad4</name>
    <name evidence="9" type="ORF">HAM_041</name>
</gene>
<keyword evidence="4 7" id="KW-0812">Transmembrane</keyword>
<keyword evidence="7" id="KW-0830">Ubiquinone</keyword>
<feature type="transmembrane region" description="Helical" evidence="7">
    <location>
        <begin position="35"/>
        <end position="53"/>
    </location>
</feature>
<evidence type="ECO:0000256" key="3">
    <source>
        <dbReference type="ARBA" id="ARBA00009025"/>
    </source>
</evidence>
<dbReference type="GO" id="GO:0048039">
    <property type="term" value="F:ubiquinone binding"/>
    <property type="evidence" value="ECO:0007669"/>
    <property type="project" value="TreeGrafter"/>
</dbReference>
<evidence type="ECO:0000259" key="8">
    <source>
        <dbReference type="Pfam" id="PF00361"/>
    </source>
</evidence>
<accession>B2MWU5</accession>
<dbReference type="GeneID" id="6262019"/>
<feature type="transmembrane region" description="Helical" evidence="7">
    <location>
        <begin position="208"/>
        <end position="231"/>
    </location>
</feature>
<feature type="transmembrane region" description="Helical" evidence="7">
    <location>
        <begin position="167"/>
        <end position="188"/>
    </location>
</feature>
<comment type="similarity">
    <text evidence="3 7">Belongs to the complex I subunit 4 family.</text>
</comment>
<dbReference type="NCBIfam" id="NF004499">
    <property type="entry name" value="PRK05846.1-3"/>
    <property type="match status" value="1"/>
</dbReference>
<dbReference type="InterPro" id="IPR001750">
    <property type="entry name" value="ND/Mrp_TM"/>
</dbReference>
<dbReference type="PANTHER" id="PTHR43507:SF1">
    <property type="entry name" value="NADH-UBIQUINONE OXIDOREDUCTASE CHAIN 4"/>
    <property type="match status" value="1"/>
</dbReference>
<name>B2MWU5_HEMAN</name>
<dbReference type="PRINTS" id="PR01437">
    <property type="entry name" value="NUOXDRDTASE4"/>
</dbReference>
<organism evidence="9">
    <name type="scientific">Hemiselmis andersenii</name>
    <name type="common">Cryptophyte alga</name>
    <dbReference type="NCBI Taxonomy" id="464988"/>
    <lineage>
        <taxon>Eukaryota</taxon>
        <taxon>Cryptophyceae</taxon>
        <taxon>Cryptomonadales</taxon>
        <taxon>Hemiselmidaceae</taxon>
        <taxon>Hemiselmis</taxon>
    </lineage>
</organism>
<keyword evidence="7" id="KW-0679">Respiratory chain</keyword>
<dbReference type="AlphaFoldDB" id="B2MWU5"/>
<dbReference type="InterPro" id="IPR003918">
    <property type="entry name" value="NADH_UbQ_OxRdtase"/>
</dbReference>
<feature type="transmembrane region" description="Helical" evidence="7">
    <location>
        <begin position="408"/>
        <end position="431"/>
    </location>
</feature>
<feature type="domain" description="NADH:quinone oxidoreductase/Mrp antiporter transmembrane" evidence="8">
    <location>
        <begin position="130"/>
        <end position="417"/>
    </location>
</feature>
<feature type="transmembrane region" description="Helical" evidence="7">
    <location>
        <begin position="6"/>
        <end position="23"/>
    </location>
</feature>
<feature type="transmembrane region" description="Helical" evidence="7">
    <location>
        <begin position="328"/>
        <end position="349"/>
    </location>
</feature>
<protein>
    <recommendedName>
        <fullName evidence="7">NADH-ubiquinone oxidoreductase chain 4</fullName>
        <ecNumber evidence="7">7.1.1.2</ecNumber>
    </recommendedName>
</protein>
<keyword evidence="6 7" id="KW-0472">Membrane</keyword>
<dbReference type="PANTHER" id="PTHR43507">
    <property type="entry name" value="NADH-UBIQUINONE OXIDOREDUCTASE CHAIN 4"/>
    <property type="match status" value="1"/>
</dbReference>
<feature type="transmembrane region" description="Helical" evidence="7">
    <location>
        <begin position="73"/>
        <end position="101"/>
    </location>
</feature>
<feature type="transmembrane region" description="Helical" evidence="7">
    <location>
        <begin position="361"/>
        <end position="381"/>
    </location>
</feature>
<keyword evidence="5 7" id="KW-1133">Transmembrane helix</keyword>
<keyword evidence="7" id="KW-0520">NAD</keyword>
<feature type="transmembrane region" description="Helical" evidence="7">
    <location>
        <begin position="451"/>
        <end position="468"/>
    </location>
</feature>
<comment type="function">
    <text evidence="1">Core subunit of the mitochondrial membrane respiratory chain NADH dehydrogenase (Complex I) that is believed to belong to the minimal assembly required for catalysis. Complex I functions in the transfer of electrons from NADH to the respiratory chain. The immediate electron acceptor for the enzyme is believed to be ubiquinone.</text>
</comment>
<dbReference type="Pfam" id="PF00361">
    <property type="entry name" value="Proton_antipo_M"/>
    <property type="match status" value="1"/>
</dbReference>
<comment type="catalytic activity">
    <reaction evidence="7">
        <text>a ubiquinone + NADH + 5 H(+)(in) = a ubiquinol + NAD(+) + 4 H(+)(out)</text>
        <dbReference type="Rhea" id="RHEA:29091"/>
        <dbReference type="Rhea" id="RHEA-COMP:9565"/>
        <dbReference type="Rhea" id="RHEA-COMP:9566"/>
        <dbReference type="ChEBI" id="CHEBI:15378"/>
        <dbReference type="ChEBI" id="CHEBI:16389"/>
        <dbReference type="ChEBI" id="CHEBI:17976"/>
        <dbReference type="ChEBI" id="CHEBI:57540"/>
        <dbReference type="ChEBI" id="CHEBI:57945"/>
        <dbReference type="EC" id="7.1.1.2"/>
    </reaction>
</comment>
<feature type="transmembrane region" description="Helical" evidence="7">
    <location>
        <begin position="137"/>
        <end position="155"/>
    </location>
</feature>
<evidence type="ECO:0000256" key="1">
    <source>
        <dbReference type="ARBA" id="ARBA00003257"/>
    </source>
</evidence>
<feature type="transmembrane region" description="Helical" evidence="7">
    <location>
        <begin position="272"/>
        <end position="290"/>
    </location>
</feature>
<evidence type="ECO:0000256" key="7">
    <source>
        <dbReference type="RuleBase" id="RU003297"/>
    </source>
</evidence>
<dbReference type="EMBL" id="EU651892">
    <property type="protein sequence ID" value="ACC78237.1"/>
    <property type="molecule type" value="Genomic_DNA"/>
</dbReference>
<dbReference type="NCBIfam" id="TIGR01972">
    <property type="entry name" value="NDH_I_M"/>
    <property type="match status" value="1"/>
</dbReference>
<dbReference type="GO" id="GO:0042773">
    <property type="term" value="P:ATP synthesis coupled electron transport"/>
    <property type="evidence" value="ECO:0007669"/>
    <property type="project" value="InterPro"/>
</dbReference>
<dbReference type="RefSeq" id="YP_001874783.1">
    <property type="nucleotide sequence ID" value="NC_010637.1"/>
</dbReference>
<evidence type="ECO:0000256" key="2">
    <source>
        <dbReference type="ARBA" id="ARBA00004141"/>
    </source>
</evidence>
<feature type="transmembrane region" description="Helical" evidence="7">
    <location>
        <begin position="243"/>
        <end position="266"/>
    </location>
</feature>
<dbReference type="GO" id="GO:0015990">
    <property type="term" value="P:electron transport coupled proton transport"/>
    <property type="evidence" value="ECO:0007669"/>
    <property type="project" value="TreeGrafter"/>
</dbReference>
<evidence type="ECO:0000313" key="9">
    <source>
        <dbReference type="EMBL" id="ACC78237.1"/>
    </source>
</evidence>
<evidence type="ECO:0000256" key="5">
    <source>
        <dbReference type="ARBA" id="ARBA00022989"/>
    </source>
</evidence>
<evidence type="ECO:0000256" key="6">
    <source>
        <dbReference type="ARBA" id="ARBA00023136"/>
    </source>
</evidence>
<evidence type="ECO:0000256" key="4">
    <source>
        <dbReference type="ARBA" id="ARBA00022692"/>
    </source>
</evidence>
<keyword evidence="7" id="KW-0249">Electron transport</keyword>
<dbReference type="GO" id="GO:0003954">
    <property type="term" value="F:NADH dehydrogenase activity"/>
    <property type="evidence" value="ECO:0007669"/>
    <property type="project" value="TreeGrafter"/>
</dbReference>
<dbReference type="GO" id="GO:0008137">
    <property type="term" value="F:NADH dehydrogenase (ubiquinone) activity"/>
    <property type="evidence" value="ECO:0007669"/>
    <property type="project" value="UniProtKB-UniRule"/>
</dbReference>
<dbReference type="EC" id="7.1.1.2" evidence="7"/>
<reference evidence="9" key="1">
    <citation type="journal article" date="2008" name="BMC Genomics">
        <title>Complete sequence and analysis of the mitochondrial genome of Hemiselmis andersenii CCMP644 (Cryptophyceae).</title>
        <authorList>
            <person name="Kim E."/>
            <person name="Lane C.E."/>
            <person name="Curtis B.A."/>
            <person name="Kozera C."/>
            <person name="Bowman S."/>
            <person name="Archibald J.M."/>
        </authorList>
    </citation>
    <scope>NUCLEOTIDE SEQUENCE [LARGE SCALE GENOMIC DNA]</scope>
    <source>
        <strain evidence="9">CCMP 644</strain>
        <strain>CCMP644</strain>
    </source>
</reference>
<dbReference type="InterPro" id="IPR010227">
    <property type="entry name" value="NADH_Q_OxRdtase_chainM/4"/>
</dbReference>
<proteinExistence type="inferred from homology"/>
<comment type="subcellular location">
    <subcellularLocation>
        <location evidence="2">Membrane</location>
        <topology evidence="2">Multi-pass membrane protein</topology>
    </subcellularLocation>
    <subcellularLocation>
        <location evidence="7">Mitochondrion membrane</location>
        <topology evidence="7">Multi-pass membrane protein</topology>
    </subcellularLocation>
</comment>
<keyword evidence="7 9" id="KW-0496">Mitochondrion</keyword>
<keyword evidence="7" id="KW-0813">Transport</keyword>